<dbReference type="SUPFAM" id="SSF55874">
    <property type="entry name" value="ATPase domain of HSP90 chaperone/DNA topoisomerase II/histidine kinase"/>
    <property type="match status" value="1"/>
</dbReference>
<dbReference type="SMART" id="SM00387">
    <property type="entry name" value="HATPase_c"/>
    <property type="match status" value="1"/>
</dbReference>
<dbReference type="PANTHER" id="PTHR43065">
    <property type="entry name" value="SENSOR HISTIDINE KINASE"/>
    <property type="match status" value="1"/>
</dbReference>
<dbReference type="InterPro" id="IPR005467">
    <property type="entry name" value="His_kinase_dom"/>
</dbReference>
<keyword evidence="6" id="KW-0418">Kinase</keyword>
<organism evidence="10 11">
    <name type="scientific">Jeotgalibacillus haloalkalitolerans</name>
    <dbReference type="NCBI Taxonomy" id="3104292"/>
    <lineage>
        <taxon>Bacteria</taxon>
        <taxon>Bacillati</taxon>
        <taxon>Bacillota</taxon>
        <taxon>Bacilli</taxon>
        <taxon>Bacillales</taxon>
        <taxon>Caryophanaceae</taxon>
        <taxon>Jeotgalibacillus</taxon>
    </lineage>
</organism>
<dbReference type="InterPro" id="IPR003661">
    <property type="entry name" value="HisK_dim/P_dom"/>
</dbReference>
<evidence type="ECO:0000256" key="5">
    <source>
        <dbReference type="ARBA" id="ARBA00022741"/>
    </source>
</evidence>
<keyword evidence="5" id="KW-0547">Nucleotide-binding</keyword>
<dbReference type="GO" id="GO:0005524">
    <property type="term" value="F:ATP binding"/>
    <property type="evidence" value="ECO:0007669"/>
    <property type="project" value="UniProtKB-KW"/>
</dbReference>
<dbReference type="SUPFAM" id="SSF47384">
    <property type="entry name" value="Homodimeric domain of signal transducing histidine kinase"/>
    <property type="match status" value="1"/>
</dbReference>
<keyword evidence="11" id="KW-1185">Reference proteome</keyword>
<dbReference type="Gene3D" id="3.30.565.10">
    <property type="entry name" value="Histidine kinase-like ATPase, C-terminal domain"/>
    <property type="match status" value="1"/>
</dbReference>
<dbReference type="InterPro" id="IPR036890">
    <property type="entry name" value="HATPase_C_sf"/>
</dbReference>
<accession>A0ABU5KP51</accession>
<evidence type="ECO:0000256" key="4">
    <source>
        <dbReference type="ARBA" id="ARBA00022679"/>
    </source>
</evidence>
<evidence type="ECO:0000313" key="11">
    <source>
        <dbReference type="Proteomes" id="UP001292084"/>
    </source>
</evidence>
<dbReference type="Gene3D" id="1.10.287.130">
    <property type="match status" value="1"/>
</dbReference>
<keyword evidence="3" id="KW-0597">Phosphoprotein</keyword>
<comment type="catalytic activity">
    <reaction evidence="1">
        <text>ATP + protein L-histidine = ADP + protein N-phospho-L-histidine.</text>
        <dbReference type="EC" id="2.7.13.3"/>
    </reaction>
</comment>
<dbReference type="RefSeq" id="WP_322421927.1">
    <property type="nucleotide sequence ID" value="NZ_JAXQNN010000004.1"/>
</dbReference>
<proteinExistence type="predicted"/>
<keyword evidence="7 10" id="KW-0067">ATP-binding</keyword>
<evidence type="ECO:0000256" key="1">
    <source>
        <dbReference type="ARBA" id="ARBA00000085"/>
    </source>
</evidence>
<dbReference type="Pfam" id="PF00512">
    <property type="entry name" value="HisKA"/>
    <property type="match status" value="1"/>
</dbReference>
<evidence type="ECO:0000256" key="6">
    <source>
        <dbReference type="ARBA" id="ARBA00022777"/>
    </source>
</evidence>
<gene>
    <name evidence="10" type="ORF">UFB30_11970</name>
</gene>
<dbReference type="InterPro" id="IPR036097">
    <property type="entry name" value="HisK_dim/P_sf"/>
</dbReference>
<protein>
    <recommendedName>
        <fullName evidence="2">histidine kinase</fullName>
        <ecNumber evidence="2">2.7.13.3</ecNumber>
    </recommendedName>
</protein>
<dbReference type="PROSITE" id="PS50109">
    <property type="entry name" value="HIS_KIN"/>
    <property type="match status" value="1"/>
</dbReference>
<dbReference type="EMBL" id="JAXQNN010000004">
    <property type="protein sequence ID" value="MDZ5712945.1"/>
    <property type="molecule type" value="Genomic_DNA"/>
</dbReference>
<dbReference type="InterPro" id="IPR004358">
    <property type="entry name" value="Sig_transdc_His_kin-like_C"/>
</dbReference>
<dbReference type="InterPro" id="IPR003594">
    <property type="entry name" value="HATPase_dom"/>
</dbReference>
<evidence type="ECO:0000256" key="7">
    <source>
        <dbReference type="ARBA" id="ARBA00022840"/>
    </source>
</evidence>
<reference evidence="10 11" key="1">
    <citation type="submission" date="2023-12" db="EMBL/GenBank/DDBJ databases">
        <title>Jeotgalibacillus haloalkaliphilus sp. nov., a novel salt-tolerant bacteria, isolated from the estuary of the Fenhe River into the Yellow River.</title>
        <authorList>
            <person name="Li Y."/>
        </authorList>
    </citation>
    <scope>NUCLEOTIDE SEQUENCE [LARGE SCALE GENOMIC DNA]</scope>
    <source>
        <strain evidence="10 11">HH7-29</strain>
    </source>
</reference>
<feature type="domain" description="Histidine kinase" evidence="9">
    <location>
        <begin position="268"/>
        <end position="473"/>
    </location>
</feature>
<name>A0ABU5KP51_9BACL</name>
<dbReference type="PANTHER" id="PTHR43065:SF34">
    <property type="entry name" value="SPORULATION KINASE A"/>
    <property type="match status" value="1"/>
</dbReference>
<comment type="caution">
    <text evidence="10">The sequence shown here is derived from an EMBL/GenBank/DDBJ whole genome shotgun (WGS) entry which is preliminary data.</text>
</comment>
<dbReference type="Proteomes" id="UP001292084">
    <property type="component" value="Unassembled WGS sequence"/>
</dbReference>
<evidence type="ECO:0000256" key="2">
    <source>
        <dbReference type="ARBA" id="ARBA00012438"/>
    </source>
</evidence>
<evidence type="ECO:0000256" key="8">
    <source>
        <dbReference type="ARBA" id="ARBA00023012"/>
    </source>
</evidence>
<dbReference type="Pfam" id="PF02518">
    <property type="entry name" value="HATPase_c"/>
    <property type="match status" value="1"/>
</dbReference>
<evidence type="ECO:0000313" key="10">
    <source>
        <dbReference type="EMBL" id="MDZ5712945.1"/>
    </source>
</evidence>
<sequence length="473" mass="53743">MNIILTKSRDTIMLSRHLSQLDSIHNRADQSKPDSQSDRLLKYINECAIVLNPDGIILNFNEQSKCQFHPESGTAISKHLKSEHMAWLKACMLGEEQRVEDLQFFTGWNVMDCKGECIPVSGEDAFILILKDSGRIPEELIYANVFKKAIHGLLIVKEDGVIVRSNLFADKLLDLKKDEEVNFFQQMDQFETKENLPGFAQQLAPHNESSMLSQIVTIGERSYEFTKVNHVTDGYHLIVIRDISHVIEYMDRADQQDTLKVVGQLAAGIAHEIRNPMTSLKGFVQLLEADLRDSQKMYFEVIHSELNRLEKTMTEFLMLAKPKNSLLQKINMTKVLEETVHIMQPQALLHGIELCFTASDHENWTFGDANRLKQVFINLIKNAIEATTGRGRIEISIHQKTKELIASVRDNGCGIPKEKLDKLNEPFYTTKENGTGLGLPVSMKIIEEHRGSVEVITRENEGTQFNISLPLIS</sequence>
<keyword evidence="4" id="KW-0808">Transferase</keyword>
<dbReference type="CDD" id="cd00082">
    <property type="entry name" value="HisKA"/>
    <property type="match status" value="1"/>
</dbReference>
<dbReference type="SMART" id="SM00388">
    <property type="entry name" value="HisKA"/>
    <property type="match status" value="1"/>
</dbReference>
<keyword evidence="8" id="KW-0902">Two-component regulatory system</keyword>
<evidence type="ECO:0000256" key="3">
    <source>
        <dbReference type="ARBA" id="ARBA00022553"/>
    </source>
</evidence>
<evidence type="ECO:0000259" key="9">
    <source>
        <dbReference type="PROSITE" id="PS50109"/>
    </source>
</evidence>
<dbReference type="PRINTS" id="PR00344">
    <property type="entry name" value="BCTRLSENSOR"/>
</dbReference>
<dbReference type="EC" id="2.7.13.3" evidence="2"/>